<dbReference type="PANTHER" id="PTHR47125:SF2">
    <property type="entry name" value="ADENINE NUCLEOTIDE ALPHA HYDROLASES-LIKE SUPERFAMILY PROTEIN"/>
    <property type="match status" value="1"/>
</dbReference>
<dbReference type="CDD" id="cd00293">
    <property type="entry name" value="USP-like"/>
    <property type="match status" value="1"/>
</dbReference>
<dbReference type="AlphaFoldDB" id="A0A9E7GHN7"/>
<evidence type="ECO:0000313" key="4">
    <source>
        <dbReference type="Proteomes" id="UP001055439"/>
    </source>
</evidence>
<dbReference type="SUPFAM" id="SSF52402">
    <property type="entry name" value="Adenine nucleotide alpha hydrolases-like"/>
    <property type="match status" value="1"/>
</dbReference>
<dbReference type="EMBL" id="CP097509">
    <property type="protein sequence ID" value="URE15311.1"/>
    <property type="molecule type" value="Genomic_DNA"/>
</dbReference>
<feature type="region of interest" description="Disordered" evidence="1">
    <location>
        <begin position="1"/>
        <end position="24"/>
    </location>
</feature>
<dbReference type="OrthoDB" id="672525at2759"/>
<dbReference type="PANTHER" id="PTHR47125">
    <property type="entry name" value="ADENINE NUCLEOTIDE ALPHA HYDROLASES-LIKE SUPERFAMILY PROTEIN"/>
    <property type="match status" value="1"/>
</dbReference>
<dbReference type="Pfam" id="PF00582">
    <property type="entry name" value="Usp"/>
    <property type="match status" value="1"/>
</dbReference>
<evidence type="ECO:0000256" key="1">
    <source>
        <dbReference type="SAM" id="MobiDB-lite"/>
    </source>
</evidence>
<dbReference type="InterPro" id="IPR006016">
    <property type="entry name" value="UspA"/>
</dbReference>
<protein>
    <submittedName>
        <fullName evidence="3">Universal stress protein</fullName>
    </submittedName>
</protein>
<feature type="compositionally biased region" description="Basic residues" evidence="1">
    <location>
        <begin position="15"/>
        <end position="24"/>
    </location>
</feature>
<dbReference type="Gene3D" id="3.40.50.620">
    <property type="entry name" value="HUPs"/>
    <property type="match status" value="1"/>
</dbReference>
<name>A0A9E7GHN7_9LILI</name>
<feature type="domain" description="UspA" evidence="2">
    <location>
        <begin position="47"/>
        <end position="205"/>
    </location>
</feature>
<proteinExistence type="predicted"/>
<accession>A0A9E7GHN7</accession>
<gene>
    <name evidence="3" type="ORF">MUK42_10823</name>
</gene>
<dbReference type="InterPro" id="IPR014729">
    <property type="entry name" value="Rossmann-like_a/b/a_fold"/>
</dbReference>
<reference evidence="3" key="1">
    <citation type="submission" date="2022-05" db="EMBL/GenBank/DDBJ databases">
        <title>The Musa troglodytarum L. genome provides insights into the mechanism of non-climacteric behaviour and enrichment of carotenoids.</title>
        <authorList>
            <person name="Wang J."/>
        </authorList>
    </citation>
    <scope>NUCLEOTIDE SEQUENCE</scope>
    <source>
        <tissue evidence="3">Leaf</tissue>
    </source>
</reference>
<keyword evidence="4" id="KW-1185">Reference proteome</keyword>
<organism evidence="3 4">
    <name type="scientific">Musa troglodytarum</name>
    <name type="common">fe'i banana</name>
    <dbReference type="NCBI Taxonomy" id="320322"/>
    <lineage>
        <taxon>Eukaryota</taxon>
        <taxon>Viridiplantae</taxon>
        <taxon>Streptophyta</taxon>
        <taxon>Embryophyta</taxon>
        <taxon>Tracheophyta</taxon>
        <taxon>Spermatophyta</taxon>
        <taxon>Magnoliopsida</taxon>
        <taxon>Liliopsida</taxon>
        <taxon>Zingiberales</taxon>
        <taxon>Musaceae</taxon>
        <taxon>Musa</taxon>
    </lineage>
</organism>
<evidence type="ECO:0000313" key="3">
    <source>
        <dbReference type="EMBL" id="URE15311.1"/>
    </source>
</evidence>
<sequence length="229" mass="25535">MEGGGWNSSCSRSSRGSRRWGRRRCQKEREEATGWWGETGGGTVAKKRVMVVIDQSSRAKHAMMWALTHVANKGDRLALLHVVPHGGGAEADAPNLATLQALCRACKPEVFLLIFPCREDRIENNFFTDIISLKSDEKVEVEALVIQGPKLATVLSQVRKLEASVLVLGQGKPSPFSWECSLFRCRSEEFVEQCINKAECLTLAVRKQSKGVGGYLISTRWQKDFWLLA</sequence>
<evidence type="ECO:0000259" key="2">
    <source>
        <dbReference type="Pfam" id="PF00582"/>
    </source>
</evidence>
<dbReference type="Proteomes" id="UP001055439">
    <property type="component" value="Chromosome 7"/>
</dbReference>